<evidence type="ECO:0000256" key="1">
    <source>
        <dbReference type="SAM" id="Phobius"/>
    </source>
</evidence>
<keyword evidence="2" id="KW-0496">Mitochondrion</keyword>
<geneLocation type="mitochondrion" evidence="2"/>
<dbReference type="GeneID" id="42437967"/>
<protein>
    <submittedName>
        <fullName evidence="2">Uncharacterized protein</fullName>
    </submittedName>
</protein>
<accession>A0A5Q0N2T4</accession>
<name>A0A5Q0N2T4_9AGAR</name>
<keyword evidence="1" id="KW-0812">Transmembrane</keyword>
<evidence type="ECO:0000313" key="2">
    <source>
        <dbReference type="EMBL" id="QFZ98708.1"/>
    </source>
</evidence>
<keyword evidence="1" id="KW-1133">Transmembrane helix</keyword>
<sequence>MSGAKYAFDKVAPNLGIGTATGYGIASAIKNSSGMPPVYRAGAIGTAAVISAAGAKVGLEIGTEIIKNVGVSEMVKNSEHANPNTERIPSPDPNMINSPLENDLSSQLENLLSYSLILDIFILLLLILILILIFNRYILKYNLNFVNSFLNKYMPDKYINWKNKYINSSIDYNNKFVLFMFILNSIFIFLFTFLKIFVTSTLLLNIDSFINVHNYLHSKESSSSIILFMTTVFNYRNIHINYNTKKIRYRFIITNRKKYINNKEFYFSNFNLSNLYKFSKKDLFNIYSYGLQNPEKIKDNRIIFRKFFYFKSPRKRLDKQLFVGYIKYK</sequence>
<dbReference type="EMBL" id="MK993561">
    <property type="protein sequence ID" value="QFZ98708.1"/>
    <property type="molecule type" value="Genomic_DNA"/>
</dbReference>
<feature type="transmembrane region" description="Helical" evidence="1">
    <location>
        <begin position="176"/>
        <end position="198"/>
    </location>
</feature>
<dbReference type="RefSeq" id="YP_009710759.1">
    <property type="nucleotide sequence ID" value="NC_045201.1"/>
</dbReference>
<dbReference type="AlphaFoldDB" id="A0A5Q0N2T4"/>
<reference evidence="2" key="1">
    <citation type="journal article" name="Front. Microbiol.">
        <title>Comparative Mitogenome Analysis Reveals Mitochondrial Genome Differentiation in Ectomycorrhizal and Asymbiotic Amanita Species.</title>
        <authorList>
            <person name="Li Q."/>
            <person name="He X."/>
            <person name="Ren Y."/>
            <person name="Xiong C."/>
            <person name="Jin X."/>
            <person name="Peng L."/>
            <person name="Huang W."/>
        </authorList>
    </citation>
    <scope>NUCLEOTIDE SEQUENCE</scope>
</reference>
<gene>
    <name evidence="2" type="primary">orf329</name>
</gene>
<feature type="transmembrane region" description="Helical" evidence="1">
    <location>
        <begin position="111"/>
        <end position="134"/>
    </location>
</feature>
<organism evidence="2">
    <name type="scientific">Amanita thiersii</name>
    <dbReference type="NCBI Taxonomy" id="235537"/>
    <lineage>
        <taxon>Eukaryota</taxon>
        <taxon>Fungi</taxon>
        <taxon>Dikarya</taxon>
        <taxon>Basidiomycota</taxon>
        <taxon>Agaricomycotina</taxon>
        <taxon>Agaricomycetes</taxon>
        <taxon>Agaricomycetidae</taxon>
        <taxon>Agaricales</taxon>
        <taxon>Pluteineae</taxon>
        <taxon>Amanitaceae</taxon>
        <taxon>Amanita</taxon>
    </lineage>
</organism>
<keyword evidence="1" id="KW-0472">Membrane</keyword>
<proteinExistence type="predicted"/>